<reference evidence="1" key="1">
    <citation type="journal article" date="2021" name="Sci. Rep.">
        <title>An efficient direct screening system for microorganisms that activate plant immune responses based on plant-microbe interactions using cultured plant cells.</title>
        <authorList>
            <person name="Kurokawa M."/>
            <person name="Nakano M."/>
            <person name="Kitahata N."/>
            <person name="Kuchitsu K."/>
            <person name="Furuya T."/>
        </authorList>
    </citation>
    <scope>NUCLEOTIDE SEQUENCE</scope>
    <source>
        <strain evidence="1">RS3R-1</strain>
    </source>
</reference>
<dbReference type="EMBL" id="BSCQ01000031">
    <property type="protein sequence ID" value="GLH43412.1"/>
    <property type="molecule type" value="Genomic_DNA"/>
</dbReference>
<evidence type="ECO:0000313" key="2">
    <source>
        <dbReference type="Proteomes" id="UP001145022"/>
    </source>
</evidence>
<name>A0ABQ5PIP6_9PSED</name>
<gene>
    <name evidence="1" type="ORF">RS3R1_25000</name>
</gene>
<protein>
    <recommendedName>
        <fullName evidence="3">Secreted protein</fullName>
    </recommendedName>
</protein>
<reference evidence="1" key="2">
    <citation type="submission" date="2022-11" db="EMBL/GenBank/DDBJ databases">
        <title>Draft genome sequencing of Pseudomonas atacamensis RS3R1.</title>
        <authorList>
            <person name="Furuya T."/>
            <person name="Kaneko H."/>
        </authorList>
    </citation>
    <scope>NUCLEOTIDE SEQUENCE</scope>
    <source>
        <strain evidence="1">RS3R-1</strain>
    </source>
</reference>
<sequence>MRLATWSQVATLATFVATLYPECTGQVQICRLRTLSLMYKELKFALAIIHRDSKVDTVGCVKE</sequence>
<evidence type="ECO:0008006" key="3">
    <source>
        <dbReference type="Google" id="ProtNLM"/>
    </source>
</evidence>
<evidence type="ECO:0000313" key="1">
    <source>
        <dbReference type="EMBL" id="GLH43412.1"/>
    </source>
</evidence>
<comment type="caution">
    <text evidence="1">The sequence shown here is derived from an EMBL/GenBank/DDBJ whole genome shotgun (WGS) entry which is preliminary data.</text>
</comment>
<proteinExistence type="predicted"/>
<reference evidence="1" key="3">
    <citation type="journal article" date="2023" name="J. Biotechnol.">
        <title>Draft Genome Sequences of Endophytic Pseudomonas Strains, Isolated from the Interior of Brassicaceae Plants.</title>
        <authorList>
            <person name="Kaneko H."/>
            <person name="Furuya T."/>
        </authorList>
    </citation>
    <scope>NUCLEOTIDE SEQUENCE</scope>
    <source>
        <strain evidence="1">RS3R-1</strain>
    </source>
</reference>
<keyword evidence="2" id="KW-1185">Reference proteome</keyword>
<organism evidence="1 2">
    <name type="scientific">Pseudomonas atacamensis</name>
    <dbReference type="NCBI Taxonomy" id="2565368"/>
    <lineage>
        <taxon>Bacteria</taxon>
        <taxon>Pseudomonadati</taxon>
        <taxon>Pseudomonadota</taxon>
        <taxon>Gammaproteobacteria</taxon>
        <taxon>Pseudomonadales</taxon>
        <taxon>Pseudomonadaceae</taxon>
        <taxon>Pseudomonas</taxon>
    </lineage>
</organism>
<dbReference type="Proteomes" id="UP001145022">
    <property type="component" value="Unassembled WGS sequence"/>
</dbReference>
<accession>A0ABQ5PIP6</accession>